<proteinExistence type="predicted"/>
<name>A0A923LS91_9FIRM</name>
<gene>
    <name evidence="2" type="ORF">H8S45_02535</name>
</gene>
<feature type="transmembrane region" description="Helical" evidence="1">
    <location>
        <begin position="32"/>
        <end position="54"/>
    </location>
</feature>
<keyword evidence="1" id="KW-0812">Transmembrane</keyword>
<feature type="transmembrane region" description="Helical" evidence="1">
    <location>
        <begin position="61"/>
        <end position="80"/>
    </location>
</feature>
<keyword evidence="3" id="KW-1185">Reference proteome</keyword>
<feature type="transmembrane region" description="Helical" evidence="1">
    <location>
        <begin position="5"/>
        <end position="26"/>
    </location>
</feature>
<dbReference type="Proteomes" id="UP000606499">
    <property type="component" value="Unassembled WGS sequence"/>
</dbReference>
<comment type="caution">
    <text evidence="2">The sequence shown here is derived from an EMBL/GenBank/DDBJ whole genome shotgun (WGS) entry which is preliminary data.</text>
</comment>
<keyword evidence="1" id="KW-1133">Transmembrane helix</keyword>
<feature type="transmembrane region" description="Helical" evidence="1">
    <location>
        <begin position="86"/>
        <end position="109"/>
    </location>
</feature>
<evidence type="ECO:0000256" key="1">
    <source>
        <dbReference type="SAM" id="Phobius"/>
    </source>
</evidence>
<accession>A0A923LS91</accession>
<evidence type="ECO:0000313" key="2">
    <source>
        <dbReference type="EMBL" id="MBC5724346.1"/>
    </source>
</evidence>
<protein>
    <submittedName>
        <fullName evidence="2">Uncharacterized protein</fullName>
    </submittedName>
</protein>
<sequence length="119" mass="13458">MKKIIYYLIASVFLMFILPWLAVTLVPNDAGMITTVFLLFTVNPIYSIIVGVFAGKNVKTLWWLPIVTIIIFLEGTWTFFEMGEPAFLLYGGCYLLISIIAMLVSAFANKEKVKSRPVK</sequence>
<organism evidence="2 3">
    <name type="scientific">Agathobaculum faecis</name>
    <dbReference type="NCBI Taxonomy" id="2763013"/>
    <lineage>
        <taxon>Bacteria</taxon>
        <taxon>Bacillati</taxon>
        <taxon>Bacillota</taxon>
        <taxon>Clostridia</taxon>
        <taxon>Eubacteriales</taxon>
        <taxon>Butyricicoccaceae</taxon>
        <taxon>Agathobaculum</taxon>
    </lineage>
</organism>
<dbReference type="RefSeq" id="WP_186949507.1">
    <property type="nucleotide sequence ID" value="NZ_JACOPL010000002.1"/>
</dbReference>
<evidence type="ECO:0000313" key="3">
    <source>
        <dbReference type="Proteomes" id="UP000606499"/>
    </source>
</evidence>
<dbReference type="AlphaFoldDB" id="A0A923LS91"/>
<keyword evidence="1" id="KW-0472">Membrane</keyword>
<reference evidence="2" key="1">
    <citation type="submission" date="2020-08" db="EMBL/GenBank/DDBJ databases">
        <title>Genome public.</title>
        <authorList>
            <person name="Liu C."/>
            <person name="Sun Q."/>
        </authorList>
    </citation>
    <scope>NUCLEOTIDE SEQUENCE</scope>
    <source>
        <strain evidence="2">NSJ-28</strain>
    </source>
</reference>
<dbReference type="EMBL" id="JACOPL010000002">
    <property type="protein sequence ID" value="MBC5724346.1"/>
    <property type="molecule type" value="Genomic_DNA"/>
</dbReference>